<protein>
    <submittedName>
        <fullName evidence="5">Predicted type I restriction-modification enzyme, subunit S</fullName>
    </submittedName>
</protein>
<accession>A5UJI4</accession>
<dbReference type="KEGG" id="msi:Msm_0157"/>
<dbReference type="InterPro" id="IPR052021">
    <property type="entry name" value="Type-I_RS_S_subunit"/>
</dbReference>
<keyword evidence="6" id="KW-1185">Reference proteome</keyword>
<evidence type="ECO:0000256" key="2">
    <source>
        <dbReference type="ARBA" id="ARBA00022747"/>
    </source>
</evidence>
<dbReference type="STRING" id="420247.Msm_0157"/>
<dbReference type="InterPro" id="IPR044946">
    <property type="entry name" value="Restrct_endonuc_typeI_TRD_sf"/>
</dbReference>
<evidence type="ECO:0000256" key="3">
    <source>
        <dbReference type="ARBA" id="ARBA00023125"/>
    </source>
</evidence>
<proteinExistence type="inferred from homology"/>
<keyword evidence="2" id="KW-0680">Restriction system</keyword>
<dbReference type="GO" id="GO:0003677">
    <property type="term" value="F:DNA binding"/>
    <property type="evidence" value="ECO:0007669"/>
    <property type="project" value="UniProtKB-KW"/>
</dbReference>
<dbReference type="EnsemblBacteria" id="ABQ86362">
    <property type="protein sequence ID" value="ABQ86362"/>
    <property type="gene ID" value="Msm_0157"/>
</dbReference>
<dbReference type="InterPro" id="IPR000055">
    <property type="entry name" value="Restrct_endonuc_typeI_TRD"/>
</dbReference>
<gene>
    <name evidence="5" type="ordered locus">Msm_0157</name>
</gene>
<dbReference type="PANTHER" id="PTHR30408">
    <property type="entry name" value="TYPE-1 RESTRICTION ENZYME ECOKI SPECIFICITY PROTEIN"/>
    <property type="match status" value="1"/>
</dbReference>
<organism evidence="5 6">
    <name type="scientific">Methanobrevibacter smithii (strain ATCC 35061 / DSM 861 / OCM 144 / PS)</name>
    <dbReference type="NCBI Taxonomy" id="420247"/>
    <lineage>
        <taxon>Archaea</taxon>
        <taxon>Methanobacteriati</taxon>
        <taxon>Methanobacteriota</taxon>
        <taxon>Methanomada group</taxon>
        <taxon>Methanobacteria</taxon>
        <taxon>Methanobacteriales</taxon>
        <taxon>Methanobacteriaceae</taxon>
        <taxon>Methanobrevibacter</taxon>
    </lineage>
</organism>
<dbReference type="BioCyc" id="MSMI420247:GHWZ-158-MONOMER"/>
<dbReference type="Gene3D" id="3.90.220.20">
    <property type="entry name" value="DNA methylase specificity domains"/>
    <property type="match status" value="1"/>
</dbReference>
<name>A5UJI4_METS3</name>
<keyword evidence="3" id="KW-0238">DNA-binding</keyword>
<dbReference type="SUPFAM" id="SSF116734">
    <property type="entry name" value="DNA methylase specificity domain"/>
    <property type="match status" value="1"/>
</dbReference>
<dbReference type="AlphaFoldDB" id="A5UJI4"/>
<dbReference type="HOGENOM" id="CLU_2271086_0_0_2"/>
<dbReference type="GO" id="GO:0009307">
    <property type="term" value="P:DNA restriction-modification system"/>
    <property type="evidence" value="ECO:0007669"/>
    <property type="project" value="UniProtKB-KW"/>
</dbReference>
<dbReference type="Proteomes" id="UP000001992">
    <property type="component" value="Chromosome"/>
</dbReference>
<evidence type="ECO:0000259" key="4">
    <source>
        <dbReference type="Pfam" id="PF01420"/>
    </source>
</evidence>
<reference evidence="5 6" key="1">
    <citation type="journal article" date="2007" name="Proc. Natl. Acad. Sci. U.S.A.">
        <title>Genomic and metabolic adaptations of Methanobrevibacter smithii to the human gut.</title>
        <authorList>
            <person name="Samuel B.S."/>
            <person name="Hansen E.E."/>
            <person name="Manchester J.K."/>
            <person name="Coutinho P.M."/>
            <person name="Henrissat B."/>
            <person name="Fulton R."/>
            <person name="Latreille P."/>
            <person name="Kim K."/>
            <person name="Wilson R.K."/>
            <person name="Gordon J.I."/>
        </authorList>
    </citation>
    <scope>NUCLEOTIDE SEQUENCE [LARGE SCALE GENOMIC DNA]</scope>
    <source>
        <strain evidence="6">ATCC 35061 / DSM 861 / OCM 144 / PS</strain>
    </source>
</reference>
<evidence type="ECO:0000313" key="6">
    <source>
        <dbReference type="Proteomes" id="UP000001992"/>
    </source>
</evidence>
<dbReference type="PANTHER" id="PTHR30408:SF12">
    <property type="entry name" value="TYPE I RESTRICTION ENZYME MJAVIII SPECIFICITY SUBUNIT"/>
    <property type="match status" value="1"/>
</dbReference>
<comment type="similarity">
    <text evidence="1">Belongs to the type-I restriction system S methylase family.</text>
</comment>
<evidence type="ECO:0000256" key="1">
    <source>
        <dbReference type="ARBA" id="ARBA00010923"/>
    </source>
</evidence>
<dbReference type="eggNOG" id="arCOG02626">
    <property type="taxonomic scope" value="Archaea"/>
</dbReference>
<evidence type="ECO:0000313" key="5">
    <source>
        <dbReference type="EMBL" id="ABQ86362.1"/>
    </source>
</evidence>
<dbReference type="PATRIC" id="fig|420247.28.peg.161"/>
<sequence>MKNYAGITATPILNKKSFENMKFEFPSFDEQKQISNMLSNIDNKIFAIEELINKTQKFKKGLLQQMFVVRINWRCNFKLAKSPSFNKHLLILKNKIIFIIIK</sequence>
<dbReference type="Pfam" id="PF01420">
    <property type="entry name" value="Methylase_S"/>
    <property type="match status" value="1"/>
</dbReference>
<feature type="domain" description="Type I restriction modification DNA specificity" evidence="4">
    <location>
        <begin position="1"/>
        <end position="53"/>
    </location>
</feature>
<dbReference type="Gene3D" id="1.10.287.1120">
    <property type="entry name" value="Bipartite methylase S protein"/>
    <property type="match status" value="1"/>
</dbReference>
<dbReference type="EMBL" id="CP000678">
    <property type="protein sequence ID" value="ABQ86362.1"/>
    <property type="molecule type" value="Genomic_DNA"/>
</dbReference>